<organism evidence="10 11">
    <name type="scientific">Benzoatithermus flavus</name>
    <dbReference type="NCBI Taxonomy" id="3108223"/>
    <lineage>
        <taxon>Bacteria</taxon>
        <taxon>Pseudomonadati</taxon>
        <taxon>Pseudomonadota</taxon>
        <taxon>Alphaproteobacteria</taxon>
        <taxon>Geminicoccales</taxon>
        <taxon>Geminicoccaceae</taxon>
        <taxon>Benzoatithermus</taxon>
    </lineage>
</organism>
<dbReference type="EMBL" id="JBBLZC010000001">
    <property type="protein sequence ID" value="MEK0081968.1"/>
    <property type="molecule type" value="Genomic_DNA"/>
</dbReference>
<dbReference type="InterPro" id="IPR037163">
    <property type="entry name" value="Spermidine_synt_N_sf"/>
</dbReference>
<dbReference type="Pfam" id="PF01564">
    <property type="entry name" value="Spermine_synth"/>
    <property type="match status" value="1"/>
</dbReference>
<keyword evidence="2 5" id="KW-0808">Transferase</keyword>
<feature type="binding site" evidence="5">
    <location>
        <position position="162"/>
    </location>
    <ligand>
        <name>S-methyl-5'-thioadenosine</name>
        <dbReference type="ChEBI" id="CHEBI:17509"/>
    </ligand>
</feature>
<evidence type="ECO:0000313" key="10">
    <source>
        <dbReference type="EMBL" id="MEK0081968.1"/>
    </source>
</evidence>
<comment type="caution">
    <text evidence="10">The sequence shown here is derived from an EMBL/GenBank/DDBJ whole genome shotgun (WGS) entry which is preliminary data.</text>
</comment>
<proteinExistence type="inferred from homology"/>
<evidence type="ECO:0000256" key="3">
    <source>
        <dbReference type="ARBA" id="ARBA00023066"/>
    </source>
</evidence>
<dbReference type="Gene3D" id="3.40.50.150">
    <property type="entry name" value="Vaccinia Virus protein VP39"/>
    <property type="match status" value="1"/>
</dbReference>
<evidence type="ECO:0000313" key="11">
    <source>
        <dbReference type="Proteomes" id="UP001375743"/>
    </source>
</evidence>
<comment type="subunit">
    <text evidence="5">Homodimer or homotetramer.</text>
</comment>
<evidence type="ECO:0000256" key="6">
    <source>
        <dbReference type="PROSITE-ProRule" id="PRU00354"/>
    </source>
</evidence>
<dbReference type="PROSITE" id="PS01330">
    <property type="entry name" value="PABS_1"/>
    <property type="match status" value="1"/>
</dbReference>
<dbReference type="InterPro" id="IPR035246">
    <property type="entry name" value="Spermidine_synt_N"/>
</dbReference>
<evidence type="ECO:0000256" key="5">
    <source>
        <dbReference type="HAMAP-Rule" id="MF_00198"/>
    </source>
</evidence>
<evidence type="ECO:0000256" key="7">
    <source>
        <dbReference type="RuleBase" id="RU003836"/>
    </source>
</evidence>
<sequence>MEWFEETLHENWRQGIRIKEILYRDQTELQDLMIFESYAWGRVLTLDGVVQTTTGDEFCYHEMIVHVPMLAHGAPRQVLIIGGGDGGCLREALKHEGVERVTQVEIDRSVIDLCRKWLPTISDGAFDHPKARVIIADGARFAAESPERFDVIVVDSTDPIGPGAVLFTEEFYRNVRRLLNPGGILATQCGNPSIKPQELVDTQAAQRAAGFALVDYYLPVVPTYIGGGMALGFATDDPAKRKVGADAIRERGVPKGLRYYTPEVHVAAFAHPAWMIERVGH</sequence>
<dbReference type="Pfam" id="PF17284">
    <property type="entry name" value="Spermine_synt_N"/>
    <property type="match status" value="1"/>
</dbReference>
<dbReference type="RefSeq" id="WP_418157808.1">
    <property type="nucleotide sequence ID" value="NZ_JBBLZC010000001.1"/>
</dbReference>
<dbReference type="InterPro" id="IPR001045">
    <property type="entry name" value="Spermi_synthase"/>
</dbReference>
<comment type="catalytic activity">
    <reaction evidence="5 8">
        <text>S-adenosyl 3-(methylsulfanyl)propylamine + putrescine = S-methyl-5'-thioadenosine + spermidine + H(+)</text>
        <dbReference type="Rhea" id="RHEA:12721"/>
        <dbReference type="ChEBI" id="CHEBI:15378"/>
        <dbReference type="ChEBI" id="CHEBI:17509"/>
        <dbReference type="ChEBI" id="CHEBI:57443"/>
        <dbReference type="ChEBI" id="CHEBI:57834"/>
        <dbReference type="ChEBI" id="CHEBI:326268"/>
        <dbReference type="EC" id="2.5.1.16"/>
    </reaction>
</comment>
<dbReference type="InterPro" id="IPR030374">
    <property type="entry name" value="PABS"/>
</dbReference>
<dbReference type="EC" id="2.5.1.16" evidence="5"/>
<feature type="binding site" evidence="5">
    <location>
        <position position="61"/>
    </location>
    <ligand>
        <name>spermidine</name>
        <dbReference type="ChEBI" id="CHEBI:57834"/>
    </ligand>
</feature>
<dbReference type="GO" id="GO:0004766">
    <property type="term" value="F:spermidine synthase activity"/>
    <property type="evidence" value="ECO:0007669"/>
    <property type="project" value="UniProtKB-EC"/>
</dbReference>
<gene>
    <name evidence="5 10" type="primary">speE</name>
    <name evidence="10" type="ORF">U1T56_02300</name>
</gene>
<feature type="domain" description="PABS" evidence="9">
    <location>
        <begin position="1"/>
        <end position="236"/>
    </location>
</feature>
<keyword evidence="11" id="KW-1185">Reference proteome</keyword>
<dbReference type="NCBIfam" id="TIGR00417">
    <property type="entry name" value="speE"/>
    <property type="match status" value="1"/>
</dbReference>
<dbReference type="InterPro" id="IPR029063">
    <property type="entry name" value="SAM-dependent_MTases_sf"/>
</dbReference>
<dbReference type="NCBIfam" id="NF002010">
    <property type="entry name" value="PRK00811.1"/>
    <property type="match status" value="1"/>
</dbReference>
<feature type="active site" description="Proton acceptor" evidence="5 6">
    <location>
        <position position="155"/>
    </location>
</feature>
<name>A0ABU8XLB1_9PROT</name>
<feature type="binding site" evidence="5">
    <location>
        <position position="105"/>
    </location>
    <ligand>
        <name>S-methyl-5'-thioadenosine</name>
        <dbReference type="ChEBI" id="CHEBI:17509"/>
    </ligand>
</feature>
<dbReference type="PANTHER" id="PTHR11558:SF11">
    <property type="entry name" value="SPERMIDINE SYNTHASE"/>
    <property type="match status" value="1"/>
</dbReference>
<protein>
    <recommendedName>
        <fullName evidence="5">Polyamine aminopropyltransferase</fullName>
    </recommendedName>
    <alternativeName>
        <fullName evidence="5">Putrescine aminopropyltransferase</fullName>
        <shortName evidence="5">PAPT</shortName>
    </alternativeName>
    <alternativeName>
        <fullName evidence="5">Spermidine synthase</fullName>
        <shortName evidence="5">SPDS</shortName>
        <shortName evidence="5">SPDSY</shortName>
        <ecNumber evidence="5">2.5.1.16</ecNumber>
    </alternativeName>
</protein>
<reference evidence="10 11" key="1">
    <citation type="submission" date="2024-01" db="EMBL/GenBank/DDBJ databases">
        <title>Multi-omics insights into the function and evolution of sodium benzoate biodegradation pathways in Benzoatithermus flavus gen. nov., sp. nov. from hot spring.</title>
        <authorList>
            <person name="Hu C.-J."/>
            <person name="Li W.-J."/>
        </authorList>
    </citation>
    <scope>NUCLEOTIDE SEQUENCE [LARGE SCALE GENOMIC DNA]</scope>
    <source>
        <strain evidence="10 11">SYSU G07066</strain>
    </source>
</reference>
<comment type="pathway">
    <text evidence="5">Amine and polyamine biosynthesis; spermidine biosynthesis; spermidine from putrescine: step 1/1.</text>
</comment>
<comment type="similarity">
    <text evidence="1 5 7">Belongs to the spermidine/spermine synthase family.</text>
</comment>
<feature type="binding site" evidence="5">
    <location>
        <position position="30"/>
    </location>
    <ligand>
        <name>S-methyl-5'-thioadenosine</name>
        <dbReference type="ChEBI" id="CHEBI:17509"/>
    </ligand>
</feature>
<dbReference type="Gene3D" id="2.30.140.10">
    <property type="entry name" value="Spermidine synthase, tetramerisation domain"/>
    <property type="match status" value="1"/>
</dbReference>
<feature type="binding site" evidence="5">
    <location>
        <begin position="155"/>
        <end position="158"/>
    </location>
    <ligand>
        <name>spermidine</name>
        <dbReference type="ChEBI" id="CHEBI:57834"/>
    </ligand>
</feature>
<feature type="binding site" evidence="5">
    <location>
        <begin position="137"/>
        <end position="138"/>
    </location>
    <ligand>
        <name>S-methyl-5'-thioadenosine</name>
        <dbReference type="ChEBI" id="CHEBI:17509"/>
    </ligand>
</feature>
<keyword evidence="4 5" id="KW-0620">Polyamine biosynthesis</keyword>
<keyword evidence="3 5" id="KW-0745">Spermidine biosynthesis</keyword>
<dbReference type="InterPro" id="IPR030373">
    <property type="entry name" value="PABS_CS"/>
</dbReference>
<comment type="function">
    <text evidence="5">Catalyzes the irreversible transfer of a propylamine group from the amino donor S-adenosylmethioninamine (decarboxy-AdoMet) to putrescine (1,4-diaminobutane) to yield spermidine.</text>
</comment>
<dbReference type="SUPFAM" id="SSF53335">
    <property type="entry name" value="S-adenosyl-L-methionine-dependent methyltransferases"/>
    <property type="match status" value="1"/>
</dbReference>
<feature type="binding site" evidence="5">
    <location>
        <position position="85"/>
    </location>
    <ligand>
        <name>spermidine</name>
        <dbReference type="ChEBI" id="CHEBI:57834"/>
    </ligand>
</feature>
<evidence type="ECO:0000259" key="9">
    <source>
        <dbReference type="PROSITE" id="PS51006"/>
    </source>
</evidence>
<dbReference type="Proteomes" id="UP001375743">
    <property type="component" value="Unassembled WGS sequence"/>
</dbReference>
<dbReference type="HAMAP" id="MF_00198">
    <property type="entry name" value="Spermidine_synth"/>
    <property type="match status" value="1"/>
</dbReference>
<evidence type="ECO:0000256" key="4">
    <source>
        <dbReference type="ARBA" id="ARBA00023115"/>
    </source>
</evidence>
<evidence type="ECO:0000256" key="1">
    <source>
        <dbReference type="ARBA" id="ARBA00007867"/>
    </source>
</evidence>
<dbReference type="PROSITE" id="PS51006">
    <property type="entry name" value="PABS_2"/>
    <property type="match status" value="1"/>
</dbReference>
<dbReference type="PANTHER" id="PTHR11558">
    <property type="entry name" value="SPERMIDINE/SPERMINE SYNTHASE"/>
    <property type="match status" value="1"/>
</dbReference>
<accession>A0ABU8XLB1</accession>
<evidence type="ECO:0000256" key="2">
    <source>
        <dbReference type="ARBA" id="ARBA00022679"/>
    </source>
</evidence>
<evidence type="ECO:0000256" key="8">
    <source>
        <dbReference type="RuleBase" id="RU003837"/>
    </source>
</evidence>
<dbReference type="CDD" id="cd02440">
    <property type="entry name" value="AdoMet_MTases"/>
    <property type="match status" value="1"/>
</dbReference>